<protein>
    <submittedName>
        <fullName evidence="9">Phenylalanine-4-hydroxylase PhhA</fullName>
    </submittedName>
</protein>
<dbReference type="EMBL" id="LJXT01000006">
    <property type="protein sequence ID" value="KPQ19717.1"/>
    <property type="molecule type" value="Genomic_DNA"/>
</dbReference>
<dbReference type="CDD" id="cd00361">
    <property type="entry name" value="arom_aa_hydroxylase"/>
    <property type="match status" value="1"/>
</dbReference>
<dbReference type="PANTHER" id="PTHR11473:SF24">
    <property type="entry name" value="PHENYLALANINE-4-HYDROXYLASE"/>
    <property type="match status" value="1"/>
</dbReference>
<organism evidence="9 10">
    <name type="scientific">Algoriphagus marincola HL-49</name>
    <dbReference type="NCBI Taxonomy" id="1305737"/>
    <lineage>
        <taxon>Bacteria</taxon>
        <taxon>Pseudomonadati</taxon>
        <taxon>Bacteroidota</taxon>
        <taxon>Cytophagia</taxon>
        <taxon>Cytophagales</taxon>
        <taxon>Cyclobacteriaceae</taxon>
        <taxon>Algoriphagus</taxon>
    </lineage>
</organism>
<keyword evidence="6" id="KW-0503">Monooxygenase</keyword>
<evidence type="ECO:0000256" key="4">
    <source>
        <dbReference type="ARBA" id="ARBA00023002"/>
    </source>
</evidence>
<proteinExistence type="inferred from homology"/>
<evidence type="ECO:0000256" key="2">
    <source>
        <dbReference type="ARBA" id="ARBA00009712"/>
    </source>
</evidence>
<evidence type="ECO:0000313" key="9">
    <source>
        <dbReference type="EMBL" id="KPQ19717.1"/>
    </source>
</evidence>
<dbReference type="PRINTS" id="PR00372">
    <property type="entry name" value="FYWHYDRXLASE"/>
</dbReference>
<sequence length="260" mass="30677">MTDKPKDWVFSDPRLQDLRQEYEAYTAEDFKVWKILYERQMPNLPKAASQAYLDGVEIVKFTADRIANFEELNKILKETTGWAVQVVPGLIDDDLFFGLLNNRRFPSSTWLRKMEQLDYLEEPDMFHDAFAHMPLLTNQPYVDFLEKLSGIALKHIDDPWAIQLLSRIYWFTIEFGLIRENGELKIYGAGILSSAGETKFSLSDEPAHYPYEVRRIMNQEYWKNKFQDKYFVIESYEQLYNSIPEIEAVLEEMLAENKVK</sequence>
<dbReference type="InterPro" id="IPR019774">
    <property type="entry name" value="Aromatic-AA_hydroxylase_C"/>
</dbReference>
<dbReference type="eggNOG" id="COG3186">
    <property type="taxonomic scope" value="Bacteria"/>
</dbReference>
<evidence type="ECO:0000256" key="1">
    <source>
        <dbReference type="ARBA" id="ARBA00001954"/>
    </source>
</evidence>
<dbReference type="NCBIfam" id="NF008877">
    <property type="entry name" value="PRK11913.1-2"/>
    <property type="match status" value="1"/>
</dbReference>
<accession>A0A0P7YF58</accession>
<comment type="similarity">
    <text evidence="2">Belongs to the biopterin-dependent aromatic amino acid hydroxylase family.</text>
</comment>
<dbReference type="SUPFAM" id="SSF56534">
    <property type="entry name" value="Aromatic aminoacid monoxygenases, catalytic and oligomerization domains"/>
    <property type="match status" value="1"/>
</dbReference>
<dbReference type="GO" id="GO:0016714">
    <property type="term" value="F:oxidoreductase activity, acting on paired donors, with incorporation or reduction of molecular oxygen, reduced pteridine as one donor, and incorporation of one atom of oxygen"/>
    <property type="evidence" value="ECO:0007669"/>
    <property type="project" value="InterPro"/>
</dbReference>
<dbReference type="PATRIC" id="fig|1305737.6.peg.989"/>
<comment type="caution">
    <text evidence="9">The sequence shown here is derived from an EMBL/GenBank/DDBJ whole genome shotgun (WGS) entry which is preliminary data.</text>
</comment>
<dbReference type="InterPro" id="IPR001273">
    <property type="entry name" value="ArAA_hydroxylase"/>
</dbReference>
<name>A0A0P7YF58_9BACT</name>
<evidence type="ECO:0000256" key="5">
    <source>
        <dbReference type="ARBA" id="ARBA00023004"/>
    </source>
</evidence>
<dbReference type="Proteomes" id="UP000050421">
    <property type="component" value="Unassembled WGS sequence"/>
</dbReference>
<dbReference type="PANTHER" id="PTHR11473">
    <property type="entry name" value="AROMATIC AMINO ACID HYDROXYLASE"/>
    <property type="match status" value="1"/>
</dbReference>
<keyword evidence="3 7" id="KW-0479">Metal-binding</keyword>
<reference evidence="9 10" key="1">
    <citation type="submission" date="2015-09" db="EMBL/GenBank/DDBJ databases">
        <title>Identification and resolution of microdiversity through metagenomic sequencing of parallel consortia.</title>
        <authorList>
            <person name="Nelson W.C."/>
            <person name="Romine M.F."/>
            <person name="Lindemann S.R."/>
        </authorList>
    </citation>
    <scope>NUCLEOTIDE SEQUENCE [LARGE SCALE GENOMIC DNA]</scope>
    <source>
        <strain evidence="9">HL-49</strain>
    </source>
</reference>
<gene>
    <name evidence="9" type="primary">phhA</name>
    <name evidence="9" type="ORF">HLUCCX10_01670</name>
</gene>
<dbReference type="PROSITE" id="PS51410">
    <property type="entry name" value="BH4_AAA_HYDROXYL_2"/>
    <property type="match status" value="1"/>
</dbReference>
<dbReference type="STRING" id="1305737.GCA_000526355_00195"/>
<feature type="binding site" evidence="7">
    <location>
        <position position="132"/>
    </location>
    <ligand>
        <name>Fe cation</name>
        <dbReference type="ChEBI" id="CHEBI:24875"/>
    </ligand>
</feature>
<feature type="binding site" evidence="7">
    <location>
        <position position="127"/>
    </location>
    <ligand>
        <name>Fe cation</name>
        <dbReference type="ChEBI" id="CHEBI:24875"/>
    </ligand>
</feature>
<dbReference type="AlphaFoldDB" id="A0A0P7YF58"/>
<dbReference type="Gene3D" id="1.10.800.10">
    <property type="entry name" value="Aromatic amino acid hydroxylase"/>
    <property type="match status" value="1"/>
</dbReference>
<keyword evidence="5 7" id="KW-0408">Iron</keyword>
<feature type="domain" description="Biopterin-dependent aromatic amino acid hydroxylase family profile" evidence="8">
    <location>
        <begin position="1"/>
        <end position="260"/>
    </location>
</feature>
<dbReference type="InterPro" id="IPR036329">
    <property type="entry name" value="Aro-AA_hydroxylase_C_sf"/>
</dbReference>
<evidence type="ECO:0000259" key="8">
    <source>
        <dbReference type="PROSITE" id="PS51410"/>
    </source>
</evidence>
<evidence type="ECO:0000256" key="7">
    <source>
        <dbReference type="PIRSR" id="PIRSR601273-2"/>
    </source>
</evidence>
<keyword evidence="4" id="KW-0560">Oxidoreductase</keyword>
<dbReference type="Pfam" id="PF00351">
    <property type="entry name" value="Biopterin_H"/>
    <property type="match status" value="1"/>
</dbReference>
<comment type="cofactor">
    <cofactor evidence="1 7">
        <name>Fe(2+)</name>
        <dbReference type="ChEBI" id="CHEBI:29033"/>
    </cofactor>
</comment>
<dbReference type="InterPro" id="IPR036951">
    <property type="entry name" value="ArAA_hydroxylase_sf"/>
</dbReference>
<dbReference type="OrthoDB" id="9780502at2"/>
<dbReference type="GO" id="GO:0009072">
    <property type="term" value="P:aromatic amino acid metabolic process"/>
    <property type="evidence" value="ECO:0007669"/>
    <property type="project" value="InterPro"/>
</dbReference>
<dbReference type="GO" id="GO:0005506">
    <property type="term" value="F:iron ion binding"/>
    <property type="evidence" value="ECO:0007669"/>
    <property type="project" value="InterPro"/>
</dbReference>
<evidence type="ECO:0000256" key="6">
    <source>
        <dbReference type="ARBA" id="ARBA00023033"/>
    </source>
</evidence>
<feature type="binding site" evidence="7">
    <location>
        <position position="174"/>
    </location>
    <ligand>
        <name>Fe cation</name>
        <dbReference type="ChEBI" id="CHEBI:24875"/>
    </ligand>
</feature>
<evidence type="ECO:0000256" key="3">
    <source>
        <dbReference type="ARBA" id="ARBA00022723"/>
    </source>
</evidence>
<evidence type="ECO:0000313" key="10">
    <source>
        <dbReference type="Proteomes" id="UP000050421"/>
    </source>
</evidence>